<evidence type="ECO:0000313" key="3">
    <source>
        <dbReference type="EMBL" id="NSL55903.1"/>
    </source>
</evidence>
<keyword evidence="4" id="KW-1185">Reference proteome</keyword>
<dbReference type="InterPro" id="IPR031709">
    <property type="entry name" value="PutAbiC"/>
</dbReference>
<proteinExistence type="predicted"/>
<reference evidence="3 4" key="1">
    <citation type="submission" date="2020-06" db="EMBL/GenBank/DDBJ databases">
        <title>Draft genome of Uliginosibacterium sp. IMCC34675.</title>
        <authorList>
            <person name="Song J."/>
        </authorList>
    </citation>
    <scope>NUCLEOTIDE SEQUENCE [LARGE SCALE GENOMIC DNA]</scope>
    <source>
        <strain evidence="3 4">IMCC34675</strain>
    </source>
</reference>
<dbReference type="Pfam" id="PF16872">
    <property type="entry name" value="putAbiC"/>
    <property type="match status" value="1"/>
</dbReference>
<evidence type="ECO:0000313" key="4">
    <source>
        <dbReference type="Proteomes" id="UP000778523"/>
    </source>
</evidence>
<comment type="caution">
    <text evidence="3">The sequence shown here is derived from an EMBL/GenBank/DDBJ whole genome shotgun (WGS) entry which is preliminary data.</text>
</comment>
<sequence>MRKLIKNYWMLIVPALSSLGILAVYLWEFGTVLGPADGYEKAYSAFGQFGDYFGGVLNPLLAFFNIALIVYYQKSSIAKSADKDIVFRMLDLQSKIVSSFEVRTKHKRKSDGDTQPEHQAKVEPSESEEIEEVNSGLRAFWVFEKEVKTRYQRQKIEISATTQERLAKLHETYSLYYHGFFRKQYLGHYFRNLYHIFKTIDESEAFSREEKYKYAKIVRAQMSHLELKLLYLNCCLDDGIEFKKYVARYEILEWIKDKDFGNYDKNFRKSGVISADINSWEAYPK</sequence>
<dbReference type="Proteomes" id="UP000778523">
    <property type="component" value="Unassembled WGS sequence"/>
</dbReference>
<keyword evidence="2" id="KW-0472">Membrane</keyword>
<feature type="region of interest" description="Disordered" evidence="1">
    <location>
        <begin position="107"/>
        <end position="127"/>
    </location>
</feature>
<name>A0ABX2IJ76_9RHOO</name>
<feature type="transmembrane region" description="Helical" evidence="2">
    <location>
        <begin position="52"/>
        <end position="72"/>
    </location>
</feature>
<evidence type="ECO:0000256" key="2">
    <source>
        <dbReference type="SAM" id="Phobius"/>
    </source>
</evidence>
<dbReference type="EMBL" id="JABCSC020000003">
    <property type="protein sequence ID" value="NSL55903.1"/>
    <property type="molecule type" value="Genomic_DNA"/>
</dbReference>
<keyword evidence="2" id="KW-1133">Transmembrane helix</keyword>
<gene>
    <name evidence="3" type="ORF">HJ583_012760</name>
</gene>
<dbReference type="RefSeq" id="WP_170022280.1">
    <property type="nucleotide sequence ID" value="NZ_JABCSC020000003.1"/>
</dbReference>
<feature type="transmembrane region" description="Helical" evidence="2">
    <location>
        <begin position="7"/>
        <end position="27"/>
    </location>
</feature>
<evidence type="ECO:0000256" key="1">
    <source>
        <dbReference type="SAM" id="MobiDB-lite"/>
    </source>
</evidence>
<keyword evidence="2" id="KW-0812">Transmembrane</keyword>
<organism evidence="3 4">
    <name type="scientific">Uliginosibacterium aquaticum</name>
    <dbReference type="NCBI Taxonomy" id="2731212"/>
    <lineage>
        <taxon>Bacteria</taxon>
        <taxon>Pseudomonadati</taxon>
        <taxon>Pseudomonadota</taxon>
        <taxon>Betaproteobacteria</taxon>
        <taxon>Rhodocyclales</taxon>
        <taxon>Zoogloeaceae</taxon>
        <taxon>Uliginosibacterium</taxon>
    </lineage>
</organism>
<feature type="compositionally biased region" description="Basic and acidic residues" evidence="1">
    <location>
        <begin position="110"/>
        <end position="124"/>
    </location>
</feature>
<protein>
    <recommendedName>
        <fullName evidence="5">Phage abortive infection protein</fullName>
    </recommendedName>
</protein>
<evidence type="ECO:0008006" key="5">
    <source>
        <dbReference type="Google" id="ProtNLM"/>
    </source>
</evidence>
<accession>A0ABX2IJ76</accession>